<accession>A0ABN0EDR4</accession>
<keyword evidence="1" id="KW-1133">Transmembrane helix</keyword>
<keyword evidence="1" id="KW-0812">Transmembrane</keyword>
<comment type="caution">
    <text evidence="2">The sequence shown here is derived from an EMBL/GenBank/DDBJ whole genome shotgun (WGS) entry which is preliminary data.</text>
</comment>
<proteinExistence type="predicted"/>
<evidence type="ECO:0000313" key="3">
    <source>
        <dbReference type="Proteomes" id="UP000005402"/>
    </source>
</evidence>
<protein>
    <submittedName>
        <fullName evidence="2">Uncharacterized protein</fullName>
    </submittedName>
</protein>
<feature type="transmembrane region" description="Helical" evidence="1">
    <location>
        <begin position="35"/>
        <end position="57"/>
    </location>
</feature>
<sequence>MTSIFKVVKSMEYLSFSLGLLHAKNKIITKKIPMYLLKYILIFILLYISFIFTCCFFQ</sequence>
<keyword evidence="3" id="KW-1185">Reference proteome</keyword>
<dbReference type="Proteomes" id="UP000005402">
    <property type="component" value="Unassembled WGS sequence"/>
</dbReference>
<dbReference type="EMBL" id="AGEC02000007">
    <property type="protein sequence ID" value="EHO11950.1"/>
    <property type="molecule type" value="Genomic_DNA"/>
</dbReference>
<gene>
    <name evidence="2" type="ORF">HMPREF9712_00197</name>
</gene>
<keyword evidence="1" id="KW-0472">Membrane</keyword>
<evidence type="ECO:0000313" key="2">
    <source>
        <dbReference type="EMBL" id="EHO11950.1"/>
    </source>
</evidence>
<evidence type="ECO:0000256" key="1">
    <source>
        <dbReference type="SAM" id="Phobius"/>
    </source>
</evidence>
<name>A0ABN0EDR4_9FLAO</name>
<organism evidence="2 3">
    <name type="scientific">Myroides odoratimimus CCUG 10230</name>
    <dbReference type="NCBI Taxonomy" id="883150"/>
    <lineage>
        <taxon>Bacteria</taxon>
        <taxon>Pseudomonadati</taxon>
        <taxon>Bacteroidota</taxon>
        <taxon>Flavobacteriia</taxon>
        <taxon>Flavobacteriales</taxon>
        <taxon>Flavobacteriaceae</taxon>
        <taxon>Myroides</taxon>
    </lineage>
</organism>
<reference evidence="2" key="1">
    <citation type="submission" date="2012-07" db="EMBL/GenBank/DDBJ databases">
        <title>The Genome Sequence of Myroides odoratimimus CCUG 10230.</title>
        <authorList>
            <consortium name="The Broad Institute Genome Sequencing Platform"/>
            <person name="Earl A."/>
            <person name="Ward D."/>
            <person name="Feldgarden M."/>
            <person name="Gevers D."/>
            <person name="Huys G."/>
            <person name="Walker B."/>
            <person name="Young S.K."/>
            <person name="Zeng Q."/>
            <person name="Gargeya S."/>
            <person name="Fitzgerald M."/>
            <person name="Haas B."/>
            <person name="Abouelleil A."/>
            <person name="Alvarado L."/>
            <person name="Arachchi H.M."/>
            <person name="Berlin A.M."/>
            <person name="Chapman S.B."/>
            <person name="Goldberg J."/>
            <person name="Griggs A."/>
            <person name="Gujja S."/>
            <person name="Hansen M."/>
            <person name="Howarth C."/>
            <person name="Imamovic A."/>
            <person name="Larimer J."/>
            <person name="McCowen C."/>
            <person name="Montmayeur A."/>
            <person name="Murphy C."/>
            <person name="Neiman D."/>
            <person name="Pearson M."/>
            <person name="Priest M."/>
            <person name="Roberts A."/>
            <person name="Saif S."/>
            <person name="Shea T."/>
            <person name="Sisk P."/>
            <person name="Sykes S."/>
            <person name="Wortman J."/>
            <person name="Nusbaum C."/>
            <person name="Birren B."/>
        </authorList>
    </citation>
    <scope>NUCLEOTIDE SEQUENCE [LARGE SCALE GENOMIC DNA]</scope>
    <source>
        <strain evidence="2">CCUG 10230</strain>
    </source>
</reference>